<dbReference type="SUPFAM" id="SSF53448">
    <property type="entry name" value="Nucleotide-diphospho-sugar transferases"/>
    <property type="match status" value="1"/>
</dbReference>
<comment type="caution">
    <text evidence="2">The sequence shown here is derived from an EMBL/GenBank/DDBJ whole genome shotgun (WGS) entry which is preliminary data.</text>
</comment>
<organism evidence="2 3">
    <name type="scientific">Herbidospora galbida</name>
    <dbReference type="NCBI Taxonomy" id="2575442"/>
    <lineage>
        <taxon>Bacteria</taxon>
        <taxon>Bacillati</taxon>
        <taxon>Actinomycetota</taxon>
        <taxon>Actinomycetes</taxon>
        <taxon>Streptosporangiales</taxon>
        <taxon>Streptosporangiaceae</taxon>
        <taxon>Herbidospora</taxon>
    </lineage>
</organism>
<evidence type="ECO:0000259" key="1">
    <source>
        <dbReference type="Pfam" id="PF00535"/>
    </source>
</evidence>
<dbReference type="OrthoDB" id="6713581at2"/>
<gene>
    <name evidence="2" type="ORF">FDA94_06965</name>
</gene>
<keyword evidence="3" id="KW-1185">Reference proteome</keyword>
<proteinExistence type="predicted"/>
<protein>
    <submittedName>
        <fullName evidence="2">Glycosyltransferase</fullName>
    </submittedName>
</protein>
<dbReference type="CDD" id="cd00761">
    <property type="entry name" value="Glyco_tranf_GTA_type"/>
    <property type="match status" value="1"/>
</dbReference>
<dbReference type="Pfam" id="PF00535">
    <property type="entry name" value="Glycos_transf_2"/>
    <property type="match status" value="1"/>
</dbReference>
<dbReference type="InterPro" id="IPR029044">
    <property type="entry name" value="Nucleotide-diphossugar_trans"/>
</dbReference>
<keyword evidence="2" id="KW-0808">Transferase</keyword>
<name>A0A4U3ML13_9ACTN</name>
<dbReference type="GO" id="GO:0016740">
    <property type="term" value="F:transferase activity"/>
    <property type="evidence" value="ECO:0007669"/>
    <property type="project" value="UniProtKB-KW"/>
</dbReference>
<dbReference type="EMBL" id="SZQA01000004">
    <property type="protein sequence ID" value="TKK90151.1"/>
    <property type="molecule type" value="Genomic_DNA"/>
</dbReference>
<reference evidence="2 3" key="1">
    <citation type="submission" date="2019-04" db="EMBL/GenBank/DDBJ databases">
        <title>Herbidospora sp. NEAU-GS14.nov., a novel actinomycete isolated from soil.</title>
        <authorList>
            <person name="Han L."/>
        </authorList>
    </citation>
    <scope>NUCLEOTIDE SEQUENCE [LARGE SCALE GENOMIC DNA]</scope>
    <source>
        <strain evidence="2 3">NEAU-GS14</strain>
    </source>
</reference>
<dbReference type="AlphaFoldDB" id="A0A4U3ML13"/>
<dbReference type="InterPro" id="IPR001173">
    <property type="entry name" value="Glyco_trans_2-like"/>
</dbReference>
<accession>A0A4U3ML13</accession>
<evidence type="ECO:0000313" key="2">
    <source>
        <dbReference type="EMBL" id="TKK90151.1"/>
    </source>
</evidence>
<dbReference type="Proteomes" id="UP000308705">
    <property type="component" value="Unassembled WGS sequence"/>
</dbReference>
<sequence length="612" mass="65304">MEGPMTTYTIGFDEGEGDLDSGPHLDPESEVAELTVLAKTPTDLRRAMTLQSTLPKASKVSVVVAEAPYWFTAPNPSLTPAHRWRALTEVRTYKKGAGWQVDVTFSAPTPSGRVVTAVARAFSGNRLEAIASPVPVVAGPGAAHWRPGDPNAAVADPKGPMPIRIGAPAGDLVVRTDASAPWAGDAVTVDRPASPSWEEIGRPGGERLLAAGLSDPALVPPVDDRSVNPIGFVSVPTQGVGELTVVDDAWVIRYDGAVLTRIATSGAVTVMDVNRVRKLRGVTIDWRRGSTLGTMGPLTAVRVVAGLAAAGVPLVCDHVPVWAGALGPGLVALLGAAPEGVLDDDLTREEHSIRLRRRALRDHGVKERWARLGAVGSYLPTTSILLATRRPDQVAFALEQAGRQREADLEVVLALHGVPREHPGVAAAIEKFDRPLTVYQAPHAQAFGSVLNAAAERASGSMLLKMDDDDWYGPDFLADLLLAHSYSGADVMGTSPEFVYLAAIDVTVHHQQITEQVTNFIAGGTILATRSAFDAVGGFRPLPRSVDTQFQHAVQAAGGTIYRGHGLGYILRRGKATEHTWREPIGTFLKRNKRQWRGFRPNALMELTGGRS</sequence>
<dbReference type="Gene3D" id="3.90.550.10">
    <property type="entry name" value="Spore Coat Polysaccharide Biosynthesis Protein SpsA, Chain A"/>
    <property type="match status" value="1"/>
</dbReference>
<evidence type="ECO:0000313" key="3">
    <source>
        <dbReference type="Proteomes" id="UP000308705"/>
    </source>
</evidence>
<feature type="domain" description="Glycosyltransferase 2-like" evidence="1">
    <location>
        <begin position="390"/>
        <end position="544"/>
    </location>
</feature>